<dbReference type="OMA" id="IMISMFT"/>
<sequence>MLSLASKTVTSIFTVPDLCGVPPSTAMSFKEKCGRRSRSKGFCSTISTYLLPSGFRVSVCCRKRLIVNII</sequence>
<accession>A0A3P8T3D4</accession>
<evidence type="ECO:0000313" key="1">
    <source>
        <dbReference type="Ensembl" id="ENSAPEP00000019181.1"/>
    </source>
</evidence>
<name>A0A3P8T3D4_AMPPE</name>
<reference evidence="1" key="2">
    <citation type="submission" date="2025-08" db="UniProtKB">
        <authorList>
            <consortium name="Ensembl"/>
        </authorList>
    </citation>
    <scope>IDENTIFICATION</scope>
</reference>
<dbReference type="Ensembl" id="ENSAPET00000019703.1">
    <property type="protein sequence ID" value="ENSAPEP00000019181.1"/>
    <property type="gene ID" value="ENSAPEG00000013687.1"/>
</dbReference>
<dbReference type="Proteomes" id="UP000265080">
    <property type="component" value="Chromosome 13"/>
</dbReference>
<dbReference type="AlphaFoldDB" id="A0A3P8T3D4"/>
<evidence type="ECO:0000313" key="2">
    <source>
        <dbReference type="Proteomes" id="UP000265080"/>
    </source>
</evidence>
<keyword evidence="2" id="KW-1185">Reference proteome</keyword>
<reference evidence="1" key="3">
    <citation type="submission" date="2025-09" db="UniProtKB">
        <authorList>
            <consortium name="Ensembl"/>
        </authorList>
    </citation>
    <scope>IDENTIFICATION</scope>
</reference>
<organism evidence="1 2">
    <name type="scientific">Amphiprion percula</name>
    <name type="common">Orange clownfish</name>
    <name type="synonym">Lutjanus percula</name>
    <dbReference type="NCBI Taxonomy" id="161767"/>
    <lineage>
        <taxon>Eukaryota</taxon>
        <taxon>Metazoa</taxon>
        <taxon>Chordata</taxon>
        <taxon>Craniata</taxon>
        <taxon>Vertebrata</taxon>
        <taxon>Euteleostomi</taxon>
        <taxon>Actinopterygii</taxon>
        <taxon>Neopterygii</taxon>
        <taxon>Teleostei</taxon>
        <taxon>Neoteleostei</taxon>
        <taxon>Acanthomorphata</taxon>
        <taxon>Ovalentaria</taxon>
        <taxon>Pomacentridae</taxon>
        <taxon>Amphiprion</taxon>
    </lineage>
</organism>
<protein>
    <submittedName>
        <fullName evidence="1">Uncharacterized protein</fullName>
    </submittedName>
</protein>
<proteinExistence type="predicted"/>
<reference evidence="1 2" key="1">
    <citation type="submission" date="2018-03" db="EMBL/GenBank/DDBJ databases">
        <title>Finding Nemo's genes: A chromosome-scale reference assembly of the genome of the orange clownfish Amphiprion percula.</title>
        <authorList>
            <person name="Lehmann R."/>
        </authorList>
    </citation>
    <scope>NUCLEOTIDE SEQUENCE</scope>
</reference>
<dbReference type="GeneTree" id="ENSGT01120000272017"/>